<evidence type="ECO:0000256" key="4">
    <source>
        <dbReference type="ARBA" id="ARBA00023027"/>
    </source>
</evidence>
<dbReference type="UniPathway" id="UPA00262">
    <property type="reaction ID" value="UER00222"/>
</dbReference>
<evidence type="ECO:0000256" key="3">
    <source>
        <dbReference type="ARBA" id="ARBA00023002"/>
    </source>
</evidence>
<feature type="region of interest" description="Disordered" evidence="7">
    <location>
        <begin position="972"/>
        <end position="1072"/>
    </location>
</feature>
<gene>
    <name evidence="9" type="ORF">RDB_LOCUS132564</name>
</gene>
<keyword evidence="4" id="KW-0520">NAD</keyword>
<sequence>MDIPAIQPDASLLLAWQLKNKNVLIVGGGTVASGRLDAVLEASARVTLVSPRQGLDRLTAYRIFDDVPDVKSRISYIDREFTLDTDISLIESADLVLTAIDDVDLSKQICALARARKVPVNVADVPPECDFYFGSQIRDGPLQIMISTGGAAPKLSNLIRKRVEEALPPPPFLGDAIRRVGILRAKLRRRAPGVGGTLGKKRMRWMIKVCETWSFEQLAQLDDEKIERLLTEGWDKGLTVPSYGELGGTVPTVGWTERIPPGTLPVAAGFVAGALFTGALALLRRNSLLDPAAQHAADIVQTRGLGIPDRNALMAGVLSQRNSKSSLFSKDSKTKERDLRVFLFDCAIVLLTPNPNEREKGWVLFCDPIPIELLTLRAIRTPSNTPHAPQARRSWFLDRLPAAPVSSPARAKTPPPFGSRTQSTISANGNGNSNGGGIEASDFSLVLSTLGRKDPNRTWPITLHALDAIEQRAWAQSVSTRQEEIRVQGRDGTMRGWGLAPIKVGALGGARVTCYVDYDVGYLKARLWGTVDGVYEHILNAPNQQLAARKILDLPGVTHVLVIDFDERLMIVLVAEQNAYLAPFPGPSATLEVSRLKKLGTNITHIAAGVLVSQPTPSPNAGTSPPSAFVDPEAKRERRKSNTLIKPPPRGAIASGASSTKSSVPSMIRKEQDRESVRVPSTPTVPSVVAPFPAPVSPAVPATPPAPSTPPTSTLAPAATPRESLSPTKGKEKEKKGRRLSDIGIFSLWKRKPTKDKQVTRRTSTAASDIGPSTIHSASKVAASPTKSNPATTAKTESAASSLKPSSSGYDGAPLTKAKSATLPPALMRLPSFEFDRPNEEQPKANGNGEAHEPTKRVSVDGAGADEVGTLAGLGRPSVASQTMPSRTSTGGSGGGLGRIARKLTTDSNKSAASRPKEAGPAPQIQIALDFPSIAWPSMLDNGTPGKSDLFSGSDFLSDVQKDIGDLMAGTLGKSLSEETGADTPIGRSRSPVPEAITEEPEGTTTPEATELKENGHAGTNRKVEEPAENEAAPAPVAEEQDAPETAPTLPVSPAPPSVPMVSPRPSQQPQHTRFLVLSKSTTLSTSVRLYTVGGLKVEDDGDIGGGRLSFFKECYVPSQTFSIDFLKSRICFGSNDGFEILDPSTGKVDQFLDPVEMSDADGPLGFLINHPRRPKPGAVFRVDQKFLCCYDDFAFFLDKFGKRTREDWLVKWLGTPTSFSVQYPYLFAFEPEFTEIRHCATGELLQLIPQPGSKRLPAGDFIAPAQKLEGTPHRRVSGEILLESEGLLYALRPLQQ</sequence>
<comment type="caution">
    <text evidence="9">The sequence shown here is derived from an EMBL/GenBank/DDBJ whole genome shotgun (WGS) entry which is preliminary data.</text>
</comment>
<dbReference type="InterPro" id="IPR011993">
    <property type="entry name" value="PH-like_dom_sf"/>
</dbReference>
<dbReference type="GO" id="GO:0004325">
    <property type="term" value="F:ferrochelatase activity"/>
    <property type="evidence" value="ECO:0007669"/>
    <property type="project" value="InterPro"/>
</dbReference>
<organism evidence="9 10">
    <name type="scientific">Rhizoctonia solani</name>
    <dbReference type="NCBI Taxonomy" id="456999"/>
    <lineage>
        <taxon>Eukaryota</taxon>
        <taxon>Fungi</taxon>
        <taxon>Dikarya</taxon>
        <taxon>Basidiomycota</taxon>
        <taxon>Agaricomycotina</taxon>
        <taxon>Agaricomycetes</taxon>
        <taxon>Cantharellales</taxon>
        <taxon>Ceratobasidiaceae</taxon>
        <taxon>Rhizoctonia</taxon>
    </lineage>
</organism>
<feature type="compositionally biased region" description="Basic and acidic residues" evidence="7">
    <location>
        <begin position="668"/>
        <end position="677"/>
    </location>
</feature>
<dbReference type="PANTHER" id="PTHR35330:SF1">
    <property type="entry name" value="SIROHEME BIOSYNTHESIS PROTEIN MET8"/>
    <property type="match status" value="1"/>
</dbReference>
<dbReference type="Gene3D" id="1.10.3280.10">
    <property type="entry name" value="Siroheme synthase, domain 3"/>
    <property type="match status" value="1"/>
</dbReference>
<feature type="compositionally biased region" description="Basic and acidic residues" evidence="7">
    <location>
        <begin position="1010"/>
        <end position="1026"/>
    </location>
</feature>
<dbReference type="Gene3D" id="3.40.50.720">
    <property type="entry name" value="NAD(P)-binding Rossmann-like Domain"/>
    <property type="match status" value="1"/>
</dbReference>
<proteinExistence type="predicted"/>
<feature type="compositionally biased region" description="Pro residues" evidence="7">
    <location>
        <begin position="700"/>
        <end position="710"/>
    </location>
</feature>
<feature type="region of interest" description="Disordered" evidence="7">
    <location>
        <begin position="700"/>
        <end position="739"/>
    </location>
</feature>
<feature type="compositionally biased region" description="Polar residues" evidence="7">
    <location>
        <begin position="656"/>
        <end position="665"/>
    </location>
</feature>
<dbReference type="InterPro" id="IPR028281">
    <property type="entry name" value="Sirohaem_synthase_central"/>
</dbReference>
<feature type="compositionally biased region" description="Low complexity" evidence="7">
    <location>
        <begin position="791"/>
        <end position="808"/>
    </location>
</feature>
<evidence type="ECO:0000256" key="7">
    <source>
        <dbReference type="SAM" id="MobiDB-lite"/>
    </source>
</evidence>
<dbReference type="Pfam" id="PF00780">
    <property type="entry name" value="CNH"/>
    <property type="match status" value="1"/>
</dbReference>
<dbReference type="Pfam" id="PF15405">
    <property type="entry name" value="PH_5"/>
    <property type="match status" value="1"/>
</dbReference>
<dbReference type="SUPFAM" id="SSF51735">
    <property type="entry name" value="NAD(P)-binding Rossmann-fold domains"/>
    <property type="match status" value="1"/>
</dbReference>
<dbReference type="Proteomes" id="UP000663846">
    <property type="component" value="Unassembled WGS sequence"/>
</dbReference>
<keyword evidence="3" id="KW-0560">Oxidoreductase</keyword>
<evidence type="ECO:0000256" key="1">
    <source>
        <dbReference type="ARBA" id="ARBA00005010"/>
    </source>
</evidence>
<dbReference type="Pfam" id="PF14823">
    <property type="entry name" value="Sirohm_synth_C"/>
    <property type="match status" value="1"/>
</dbReference>
<evidence type="ECO:0000313" key="10">
    <source>
        <dbReference type="Proteomes" id="UP000663846"/>
    </source>
</evidence>
<dbReference type="InterPro" id="IPR006367">
    <property type="entry name" value="Sirohaem_synthase_N"/>
</dbReference>
<feature type="region of interest" description="Disordered" evidence="7">
    <location>
        <begin position="405"/>
        <end position="433"/>
    </location>
</feature>
<feature type="domain" description="CNH" evidence="8">
    <location>
        <begin position="509"/>
        <end position="1264"/>
    </location>
</feature>
<feature type="compositionally biased region" description="Low complexity" evidence="7">
    <location>
        <begin position="1060"/>
        <end position="1072"/>
    </location>
</feature>
<feature type="compositionally biased region" description="Low complexity" evidence="7">
    <location>
        <begin position="711"/>
        <end position="721"/>
    </location>
</feature>
<feature type="region of interest" description="Disordered" evidence="7">
    <location>
        <begin position="753"/>
        <end position="900"/>
    </location>
</feature>
<feature type="compositionally biased region" description="Basic and acidic residues" evidence="7">
    <location>
        <begin position="729"/>
        <end position="739"/>
    </location>
</feature>
<keyword evidence="5" id="KW-0627">Porphyrin biosynthesis</keyword>
<accession>A0A8H3AXB6</accession>
<dbReference type="Pfam" id="PF14824">
    <property type="entry name" value="Sirohm_synth_M"/>
    <property type="match status" value="1"/>
</dbReference>
<evidence type="ECO:0000256" key="6">
    <source>
        <dbReference type="ARBA" id="ARBA00047561"/>
    </source>
</evidence>
<dbReference type="InterPro" id="IPR028162">
    <property type="entry name" value="Met8_C"/>
</dbReference>
<feature type="compositionally biased region" description="Basic and acidic residues" evidence="7">
    <location>
        <begin position="834"/>
        <end position="843"/>
    </location>
</feature>
<dbReference type="PROSITE" id="PS50219">
    <property type="entry name" value="CNH"/>
    <property type="match status" value="1"/>
</dbReference>
<dbReference type="PANTHER" id="PTHR35330">
    <property type="entry name" value="SIROHEME BIOSYNTHESIS PROTEIN MET8"/>
    <property type="match status" value="1"/>
</dbReference>
<name>A0A8H3AXB6_9AGAM</name>
<dbReference type="Gene3D" id="3.30.160.110">
    <property type="entry name" value="Siroheme synthase, domain 2"/>
    <property type="match status" value="1"/>
</dbReference>
<evidence type="ECO:0000259" key="8">
    <source>
        <dbReference type="PROSITE" id="PS50219"/>
    </source>
</evidence>
<dbReference type="Pfam" id="PF13241">
    <property type="entry name" value="NAD_binding_7"/>
    <property type="match status" value="1"/>
</dbReference>
<dbReference type="SUPFAM" id="SSF75615">
    <property type="entry name" value="Siroheme synthase middle domains-like"/>
    <property type="match status" value="1"/>
</dbReference>
<comment type="pathway">
    <text evidence="1">Porphyrin-containing compound metabolism; siroheme biosynthesis; sirohydrochlorin from precorrin-2: step 1/1.</text>
</comment>
<dbReference type="InterPro" id="IPR041675">
    <property type="entry name" value="PH_5"/>
</dbReference>
<dbReference type="EMBL" id="CAJMWS010000412">
    <property type="protein sequence ID" value="CAE6442550.1"/>
    <property type="molecule type" value="Genomic_DNA"/>
</dbReference>
<dbReference type="InterPro" id="IPR028161">
    <property type="entry name" value="Met8-like"/>
</dbReference>
<dbReference type="GO" id="GO:0043115">
    <property type="term" value="F:precorrin-2 dehydrogenase activity"/>
    <property type="evidence" value="ECO:0007669"/>
    <property type="project" value="UniProtKB-EC"/>
</dbReference>
<evidence type="ECO:0000313" key="9">
    <source>
        <dbReference type="EMBL" id="CAE6442550.1"/>
    </source>
</evidence>
<feature type="compositionally biased region" description="Basic and acidic residues" evidence="7">
    <location>
        <begin position="850"/>
        <end position="859"/>
    </location>
</feature>
<comment type="catalytic activity">
    <reaction evidence="6">
        <text>precorrin-2 + NAD(+) = sirohydrochlorin + NADH + 2 H(+)</text>
        <dbReference type="Rhea" id="RHEA:15613"/>
        <dbReference type="ChEBI" id="CHEBI:15378"/>
        <dbReference type="ChEBI" id="CHEBI:57540"/>
        <dbReference type="ChEBI" id="CHEBI:57945"/>
        <dbReference type="ChEBI" id="CHEBI:58351"/>
        <dbReference type="ChEBI" id="CHEBI:58827"/>
        <dbReference type="EC" id="1.3.1.76"/>
    </reaction>
</comment>
<dbReference type="InterPro" id="IPR001180">
    <property type="entry name" value="CNH_dom"/>
</dbReference>
<feature type="compositionally biased region" description="Polar residues" evidence="7">
    <location>
        <begin position="613"/>
        <end position="626"/>
    </location>
</feature>
<evidence type="ECO:0000256" key="5">
    <source>
        <dbReference type="ARBA" id="ARBA00023244"/>
    </source>
</evidence>
<protein>
    <recommendedName>
        <fullName evidence="2">precorrin-2 dehydrogenase</fullName>
        <ecNumber evidence="2">1.3.1.76</ecNumber>
    </recommendedName>
</protein>
<dbReference type="GO" id="GO:0019354">
    <property type="term" value="P:siroheme biosynthetic process"/>
    <property type="evidence" value="ECO:0007669"/>
    <property type="project" value="UniProtKB-UniPathway"/>
</dbReference>
<reference evidence="9" key="1">
    <citation type="submission" date="2021-01" db="EMBL/GenBank/DDBJ databases">
        <authorList>
            <person name="Kaushik A."/>
        </authorList>
    </citation>
    <scope>NUCLEOTIDE SEQUENCE</scope>
    <source>
        <strain evidence="9">AG1-1C</strain>
    </source>
</reference>
<feature type="compositionally biased region" description="Low complexity" evidence="7">
    <location>
        <begin position="678"/>
        <end position="687"/>
    </location>
</feature>
<feature type="region of interest" description="Disordered" evidence="7">
    <location>
        <begin position="612"/>
        <end position="687"/>
    </location>
</feature>
<dbReference type="Gene3D" id="2.30.29.30">
    <property type="entry name" value="Pleckstrin-homology domain (PH domain)/Phosphotyrosine-binding domain (PTB)"/>
    <property type="match status" value="1"/>
</dbReference>
<dbReference type="InterPro" id="IPR036291">
    <property type="entry name" value="NAD(P)-bd_dom_sf"/>
</dbReference>
<dbReference type="NCBIfam" id="TIGR01470">
    <property type="entry name" value="cysG_Nterm"/>
    <property type="match status" value="1"/>
</dbReference>
<evidence type="ECO:0000256" key="2">
    <source>
        <dbReference type="ARBA" id="ARBA00012400"/>
    </source>
</evidence>
<dbReference type="EC" id="1.3.1.76" evidence="2"/>